<feature type="compositionally biased region" description="Polar residues" evidence="1">
    <location>
        <begin position="716"/>
        <end position="730"/>
    </location>
</feature>
<name>A0A2T6ZDY4_TUBBO</name>
<dbReference type="GO" id="GO:0005525">
    <property type="term" value="F:GTP binding"/>
    <property type="evidence" value="ECO:0007669"/>
    <property type="project" value="InterPro"/>
</dbReference>
<evidence type="ECO:0000256" key="1">
    <source>
        <dbReference type="SAM" id="MobiDB-lite"/>
    </source>
</evidence>
<protein>
    <recommendedName>
        <fullName evidence="2">Tr-type G domain-containing protein</fullName>
    </recommendedName>
</protein>
<organism evidence="3 4">
    <name type="scientific">Tuber borchii</name>
    <name type="common">White truffle</name>
    <dbReference type="NCBI Taxonomy" id="42251"/>
    <lineage>
        <taxon>Eukaryota</taxon>
        <taxon>Fungi</taxon>
        <taxon>Dikarya</taxon>
        <taxon>Ascomycota</taxon>
        <taxon>Pezizomycotina</taxon>
        <taxon>Pezizomycetes</taxon>
        <taxon>Pezizales</taxon>
        <taxon>Tuberaceae</taxon>
        <taxon>Tuber</taxon>
    </lineage>
</organism>
<dbReference type="STRING" id="42251.A0A2T6ZDY4"/>
<gene>
    <name evidence="3" type="ORF">B9Z19DRAFT_1103792</name>
</gene>
<dbReference type="InterPro" id="IPR027417">
    <property type="entry name" value="P-loop_NTPase"/>
</dbReference>
<dbReference type="Proteomes" id="UP000244722">
    <property type="component" value="Unassembled WGS sequence"/>
</dbReference>
<dbReference type="Gene3D" id="3.40.50.300">
    <property type="entry name" value="P-loop containing nucleotide triphosphate hydrolases"/>
    <property type="match status" value="1"/>
</dbReference>
<feature type="region of interest" description="Disordered" evidence="1">
    <location>
        <begin position="1"/>
        <end position="60"/>
    </location>
</feature>
<dbReference type="EMBL" id="NESQ01000351">
    <property type="protein sequence ID" value="PUU73711.1"/>
    <property type="molecule type" value="Genomic_DNA"/>
</dbReference>
<proteinExistence type="predicted"/>
<keyword evidence="4" id="KW-1185">Reference proteome</keyword>
<dbReference type="PANTHER" id="PTHR43721">
    <property type="entry name" value="ELONGATION FACTOR TU-RELATED"/>
    <property type="match status" value="1"/>
</dbReference>
<evidence type="ECO:0000313" key="4">
    <source>
        <dbReference type="Proteomes" id="UP000244722"/>
    </source>
</evidence>
<dbReference type="InterPro" id="IPR000795">
    <property type="entry name" value="T_Tr_GTP-bd_dom"/>
</dbReference>
<evidence type="ECO:0000313" key="3">
    <source>
        <dbReference type="EMBL" id="PUU73711.1"/>
    </source>
</evidence>
<dbReference type="SUPFAM" id="SSF52540">
    <property type="entry name" value="P-loop containing nucleoside triphosphate hydrolases"/>
    <property type="match status" value="1"/>
</dbReference>
<accession>A0A2T6ZDY4</accession>
<feature type="region of interest" description="Disordered" evidence="1">
    <location>
        <begin position="578"/>
        <end position="648"/>
    </location>
</feature>
<evidence type="ECO:0000259" key="2">
    <source>
        <dbReference type="Pfam" id="PF00009"/>
    </source>
</evidence>
<sequence>MSSIFTFNPSPPKPASPWANNTPAHPTPSTTPRPTTGSPDLITDDTPGHLRTNNNSGKIRNHFMEDGEREGIVTTNGETVKGLAAEPQMGATEYKLSLVRGGKSEARLDQLVTQLLWRLQQSSPYHANSLATKSPEAISSLVQESQGALYEIGVADDGKLIGLCEEELQASLGTLRIMAAKLGCTVRILRRETVDQMNGQCVEEEGPSGSEESFGIPKVGDPLWVVEAFVQPGHGQNTRLRGFVSEREAVRPGGRGKTEQLRITLTGATTCGKTTLLGTLSTGEFDNGRGKSRISLLRHRHELASGITSSVTWEILGYMPEDSKAEPKPVSCNRGPPRLVNYASGNVSSWTDIHAAADGGRIVFLSDSAGNPKFSRTTFKSLIGWAPHYAAFLVAANDDETPGAGENGERSSGLSKPSLAHLDLCLKLGLRMIVIFTKRDLGTKTGLKKVFAHLLTILKQNGRKPATLSTSASIKDVLKLVEGDPEHTVPILFTSSVNGQGVDLLHELMMRLPVPEPPKTPAVAMEEDGGLSTLFHLEEIYGFQPAHGAEDGTGGAVVGGHVKYGKITIDDELLIGPFPPVDHANSPPSIEGTPATPTPHPLLSPSTGHFSGLLSKSPDSADEKRAASPKRSGPKFTHGDITGNSNTSGEEWEWKLVKVVSVRRLRLPVNTLFAGEAGTLGIMPVEHEPHLGTPLAVSVLNLQLRLNGIGDETESRNGNGIKIQNGSPDTPANGAKAVTFASSPTVTPPLLSTKLRKGMVIFNRSSSAVSSWPRAYTGFTTNLGDEANSLIPGSSVAVYIASIRAIARLISIEPPRVRSDEIFSLDDEEEIKESEHVDHEGTRRKFMFEFDHARAEWMEVGDRVLIVPGGGKKGLDAFVGRVVERQC</sequence>
<dbReference type="InterPro" id="IPR050055">
    <property type="entry name" value="EF-Tu_GTPase"/>
</dbReference>
<reference evidence="3 4" key="1">
    <citation type="submission" date="2017-04" db="EMBL/GenBank/DDBJ databases">
        <title>Draft genome sequence of Tuber borchii Vittad., a whitish edible truffle.</title>
        <authorList>
            <consortium name="DOE Joint Genome Institute"/>
            <person name="Murat C."/>
            <person name="Kuo A."/>
            <person name="Barry K.W."/>
            <person name="Clum A."/>
            <person name="Dockter R.B."/>
            <person name="Fauchery L."/>
            <person name="Iotti M."/>
            <person name="Kohler A."/>
            <person name="Labutti K."/>
            <person name="Lindquist E.A."/>
            <person name="Lipzen A."/>
            <person name="Ohm R.A."/>
            <person name="Wang M."/>
            <person name="Grigoriev I.V."/>
            <person name="Zambonelli A."/>
            <person name="Martin F.M."/>
        </authorList>
    </citation>
    <scope>NUCLEOTIDE SEQUENCE [LARGE SCALE GENOMIC DNA]</scope>
    <source>
        <strain evidence="3 4">Tbo3840</strain>
    </source>
</reference>
<dbReference type="GO" id="GO:0003746">
    <property type="term" value="F:translation elongation factor activity"/>
    <property type="evidence" value="ECO:0007669"/>
    <property type="project" value="TreeGrafter"/>
</dbReference>
<dbReference type="GO" id="GO:0003924">
    <property type="term" value="F:GTPase activity"/>
    <property type="evidence" value="ECO:0007669"/>
    <property type="project" value="InterPro"/>
</dbReference>
<comment type="caution">
    <text evidence="3">The sequence shown here is derived from an EMBL/GenBank/DDBJ whole genome shotgun (WGS) entry which is preliminary data.</text>
</comment>
<feature type="region of interest" description="Disordered" evidence="1">
    <location>
        <begin position="711"/>
        <end position="734"/>
    </location>
</feature>
<feature type="domain" description="Tr-type G" evidence="2">
    <location>
        <begin position="263"/>
        <end position="510"/>
    </location>
</feature>
<dbReference type="OrthoDB" id="5342685at2759"/>
<dbReference type="AlphaFoldDB" id="A0A2T6ZDY4"/>
<dbReference type="Pfam" id="PF00009">
    <property type="entry name" value="GTP_EFTU"/>
    <property type="match status" value="1"/>
</dbReference>
<dbReference type="PANTHER" id="PTHR43721:SF30">
    <property type="entry name" value="TR-TYPE G DOMAIN-CONTAINING PROTEIN"/>
    <property type="match status" value="1"/>
</dbReference>